<name>A0AAD9P1R1_RIDPI</name>
<evidence type="ECO:0000313" key="3">
    <source>
        <dbReference type="Proteomes" id="UP001209878"/>
    </source>
</evidence>
<comment type="caution">
    <text evidence="2">The sequence shown here is derived from an EMBL/GenBank/DDBJ whole genome shotgun (WGS) entry which is preliminary data.</text>
</comment>
<protein>
    <submittedName>
        <fullName evidence="2">Uncharacterized protein</fullName>
    </submittedName>
</protein>
<dbReference type="AlphaFoldDB" id="A0AAD9P1R1"/>
<dbReference type="Proteomes" id="UP001209878">
    <property type="component" value="Unassembled WGS sequence"/>
</dbReference>
<feature type="compositionally biased region" description="Basic and acidic residues" evidence="1">
    <location>
        <begin position="97"/>
        <end position="109"/>
    </location>
</feature>
<sequence length="152" mass="16636">MSPVGQTDHISRTLSLDSIDSMTLNETDGLPAIDTVEATHTCMLRLRQILKNLSSGEVKAEVLIKNLEYTASVLEKVYTEETRPCGAGVQSDSAFEDSGKSESDTERSPSSKGSPLLKIPPVVPSVRTLPRIRRGRLSNCFMMHSTNHTCVM</sequence>
<accession>A0AAD9P1R1</accession>
<reference evidence="2" key="1">
    <citation type="journal article" date="2023" name="Mol. Biol. Evol.">
        <title>Third-Generation Sequencing Reveals the Adaptive Role of the Epigenome in Three Deep-Sea Polychaetes.</title>
        <authorList>
            <person name="Perez M."/>
            <person name="Aroh O."/>
            <person name="Sun Y."/>
            <person name="Lan Y."/>
            <person name="Juniper S.K."/>
            <person name="Young C.R."/>
            <person name="Angers B."/>
            <person name="Qian P.Y."/>
        </authorList>
    </citation>
    <scope>NUCLEOTIDE SEQUENCE</scope>
    <source>
        <strain evidence="2">R07B-5</strain>
    </source>
</reference>
<organism evidence="2 3">
    <name type="scientific">Ridgeia piscesae</name>
    <name type="common">Tubeworm</name>
    <dbReference type="NCBI Taxonomy" id="27915"/>
    <lineage>
        <taxon>Eukaryota</taxon>
        <taxon>Metazoa</taxon>
        <taxon>Spiralia</taxon>
        <taxon>Lophotrochozoa</taxon>
        <taxon>Annelida</taxon>
        <taxon>Polychaeta</taxon>
        <taxon>Sedentaria</taxon>
        <taxon>Canalipalpata</taxon>
        <taxon>Sabellida</taxon>
        <taxon>Siboglinidae</taxon>
        <taxon>Ridgeia</taxon>
    </lineage>
</organism>
<dbReference type="EMBL" id="JAODUO010000201">
    <property type="protein sequence ID" value="KAK2186401.1"/>
    <property type="molecule type" value="Genomic_DNA"/>
</dbReference>
<proteinExistence type="predicted"/>
<keyword evidence="3" id="KW-1185">Reference proteome</keyword>
<evidence type="ECO:0000256" key="1">
    <source>
        <dbReference type="SAM" id="MobiDB-lite"/>
    </source>
</evidence>
<gene>
    <name evidence="2" type="ORF">NP493_201g01000</name>
</gene>
<feature type="region of interest" description="Disordered" evidence="1">
    <location>
        <begin position="82"/>
        <end position="121"/>
    </location>
</feature>
<evidence type="ECO:0000313" key="2">
    <source>
        <dbReference type="EMBL" id="KAK2186401.1"/>
    </source>
</evidence>